<dbReference type="Pfam" id="PF00675">
    <property type="entry name" value="Peptidase_M16"/>
    <property type="match status" value="1"/>
</dbReference>
<gene>
    <name evidence="3" type="ORF">TEOVI_000835600</name>
</gene>
<dbReference type="EC" id="3.4.24.64" evidence="3"/>
<dbReference type="GO" id="GO:0005739">
    <property type="term" value="C:mitochondrion"/>
    <property type="evidence" value="ECO:0007669"/>
    <property type="project" value="TreeGrafter"/>
</dbReference>
<dbReference type="GO" id="GO:0046872">
    <property type="term" value="F:metal ion binding"/>
    <property type="evidence" value="ECO:0007669"/>
    <property type="project" value="InterPro"/>
</dbReference>
<dbReference type="VEuPathDB" id="TriTrypDB:TEOVI_000835600"/>
<dbReference type="FunFam" id="3.30.830.10:FF:000050">
    <property type="entry name" value="Mitochondrial processing peptidase, beta subunit, putative"/>
    <property type="match status" value="1"/>
</dbReference>
<evidence type="ECO:0000259" key="1">
    <source>
        <dbReference type="Pfam" id="PF00675"/>
    </source>
</evidence>
<evidence type="ECO:0000313" key="4">
    <source>
        <dbReference type="Proteomes" id="UP000195570"/>
    </source>
</evidence>
<dbReference type="Proteomes" id="UP000195570">
    <property type="component" value="Unassembled WGS sequence"/>
</dbReference>
<dbReference type="InterPro" id="IPR007863">
    <property type="entry name" value="Peptidase_M16_C"/>
</dbReference>
<organism evidence="3 4">
    <name type="scientific">Trypanosoma equiperdum</name>
    <dbReference type="NCBI Taxonomy" id="5694"/>
    <lineage>
        <taxon>Eukaryota</taxon>
        <taxon>Discoba</taxon>
        <taxon>Euglenozoa</taxon>
        <taxon>Kinetoplastea</taxon>
        <taxon>Metakinetoplastina</taxon>
        <taxon>Trypanosomatida</taxon>
        <taxon>Trypanosomatidae</taxon>
        <taxon>Trypanosoma</taxon>
    </lineage>
</organism>
<dbReference type="SUPFAM" id="SSF63411">
    <property type="entry name" value="LuxS/MPP-like metallohydrolase"/>
    <property type="match status" value="2"/>
</dbReference>
<dbReference type="EMBL" id="CZPT02000170">
    <property type="protein sequence ID" value="SCU64863.1"/>
    <property type="molecule type" value="Genomic_DNA"/>
</dbReference>
<dbReference type="PANTHER" id="PTHR11851:SF156">
    <property type="entry name" value="PROCESSING PEPTIDASE, BETA SUBUNIT, PUTATIVE-RELATED"/>
    <property type="match status" value="1"/>
</dbReference>
<dbReference type="GO" id="GO:0004222">
    <property type="term" value="F:metalloendopeptidase activity"/>
    <property type="evidence" value="ECO:0007669"/>
    <property type="project" value="UniProtKB-EC"/>
</dbReference>
<feature type="domain" description="Peptidase M16 C-terminal" evidence="2">
    <location>
        <begin position="200"/>
        <end position="401"/>
    </location>
</feature>
<dbReference type="AlphaFoldDB" id="A0A1G4HZU9"/>
<dbReference type="Pfam" id="PF05193">
    <property type="entry name" value="Peptidase_M16_C"/>
    <property type="match status" value="1"/>
</dbReference>
<dbReference type="RefSeq" id="XP_067076558.1">
    <property type="nucleotide sequence ID" value="XM_067220457.1"/>
</dbReference>
<sequence>MSVSFSTLIQRSRPSSNHATTKLLSNVLAKIPPTTLSTVGSGVRVACEENPIASLATVGVWLDAGTRHEPAQYAGTARVLQKCGFLGTSNQTAAQIAAAVDELGGQLTANVGREHTHLYMRVAREDTERAVSLLADVVRNARLSDEDVEVAKQAVLRDQHDFEQRPDDICMDNLHRCAFDSTTHGPGTPLYGTEVGTTRLSNAQLREYRDKMLSAGRVVVVGSGAVNHTALERAATSAFGDLQKGTVTLAGVPEARFVGGEYKLWNLRYKTVHIGWAFETCGAACEDSLPLALACEVPGPFHRSQHELGQHAMHRVLKTFSSLDHSTPTNTHFNEKCIEIANPFLHQYKDTGLCGMYVVGRPAQAGPGDGTAMIEVFQYTIAEWCRICQKILHEQELAQAKVNLKSQLLFNMDGSSNSAEDIGRQVLHYGRRIPLEEMYARIDDVTPTNVQEVLQHYFYGRKPVYSYLGYCANIPGYDWTQHWSYKYWY</sequence>
<dbReference type="GeneID" id="92382290"/>
<keyword evidence="3" id="KW-0378">Hydrolase</keyword>
<dbReference type="PANTHER" id="PTHR11851">
    <property type="entry name" value="METALLOPROTEASE"/>
    <property type="match status" value="1"/>
</dbReference>
<proteinExistence type="predicted"/>
<accession>A0A1G4HZU9</accession>
<reference evidence="3" key="1">
    <citation type="submission" date="2016-09" db="EMBL/GenBank/DDBJ databases">
        <authorList>
            <person name="Hebert L."/>
            <person name="Moumen B."/>
        </authorList>
    </citation>
    <scope>NUCLEOTIDE SEQUENCE [LARGE SCALE GENOMIC DNA]</scope>
    <source>
        <strain evidence="3">OVI</strain>
    </source>
</reference>
<evidence type="ECO:0000259" key="2">
    <source>
        <dbReference type="Pfam" id="PF05193"/>
    </source>
</evidence>
<dbReference type="Gene3D" id="3.30.830.10">
    <property type="entry name" value="Metalloenzyme, LuxS/M16 peptidase-like"/>
    <property type="match status" value="2"/>
</dbReference>
<name>A0A1G4HZU9_TRYEQ</name>
<dbReference type="InterPro" id="IPR011249">
    <property type="entry name" value="Metalloenz_LuxS/M16"/>
</dbReference>
<keyword evidence="4" id="KW-1185">Reference proteome</keyword>
<protein>
    <submittedName>
        <fullName evidence="3">Mitochondrial processing peptidase, beta subunit, putative</fullName>
        <ecNumber evidence="3">3.4.24.64</ecNumber>
    </submittedName>
</protein>
<dbReference type="InterPro" id="IPR011765">
    <property type="entry name" value="Pept_M16_N"/>
</dbReference>
<comment type="caution">
    <text evidence="3">The sequence shown here is derived from an EMBL/GenBank/DDBJ whole genome shotgun (WGS) entry which is preliminary data.</text>
</comment>
<evidence type="ECO:0000313" key="3">
    <source>
        <dbReference type="EMBL" id="SCU64863.1"/>
    </source>
</evidence>
<dbReference type="InterPro" id="IPR050361">
    <property type="entry name" value="MPP/UQCRC_Complex"/>
</dbReference>
<feature type="domain" description="Peptidase M16 N-terminal" evidence="1">
    <location>
        <begin position="44"/>
        <end position="184"/>
    </location>
</feature>